<reference evidence="1 2" key="1">
    <citation type="journal article" date="2018" name="Int. J. Syst. Evol. Microbiol.">
        <title>Lactobacillus bambusae sp. nov., isolated from a traditional fermented Ma-bamboo shoots of Taiwan.</title>
        <authorList>
            <person name="Wang L.-T."/>
        </authorList>
    </citation>
    <scope>NUCLEOTIDE SEQUENCE [LARGE SCALE GENOMIC DNA]</scope>
    <source>
        <strain evidence="1 2">BS-W1</strain>
    </source>
</reference>
<organism evidence="1 2">
    <name type="scientific">Levilactobacillus bambusae</name>
    <dbReference type="NCBI Taxonomy" id="2024736"/>
    <lineage>
        <taxon>Bacteria</taxon>
        <taxon>Bacillati</taxon>
        <taxon>Bacillota</taxon>
        <taxon>Bacilli</taxon>
        <taxon>Lactobacillales</taxon>
        <taxon>Lactobacillaceae</taxon>
        <taxon>Levilactobacillus</taxon>
    </lineage>
</organism>
<dbReference type="Pfam" id="PF15432">
    <property type="entry name" value="Sec-ASP3"/>
    <property type="match status" value="1"/>
</dbReference>
<dbReference type="RefSeq" id="WP_109249870.1">
    <property type="nucleotide sequence ID" value="NZ_QCXQ01000002.1"/>
</dbReference>
<dbReference type="NCBIfam" id="TIGR03711">
    <property type="entry name" value="acc_sec_asp3"/>
    <property type="match status" value="1"/>
</dbReference>
<proteinExistence type="predicted"/>
<comment type="caution">
    <text evidence="1">The sequence shown here is derived from an EMBL/GenBank/DDBJ whole genome shotgun (WGS) entry which is preliminary data.</text>
</comment>
<gene>
    <name evidence="1" type="primary">asp3</name>
    <name evidence="1" type="ORF">DCM90_02915</name>
</gene>
<evidence type="ECO:0000313" key="1">
    <source>
        <dbReference type="EMBL" id="PWF99920.1"/>
    </source>
</evidence>
<protein>
    <submittedName>
        <fullName evidence="1">Accessory Sec system protein Asp3</fullName>
    </submittedName>
</protein>
<dbReference type="OrthoDB" id="2042927at2"/>
<accession>A0A2V1MY04</accession>
<dbReference type="EMBL" id="QCXQ01000002">
    <property type="protein sequence ID" value="PWF99920.1"/>
    <property type="molecule type" value="Genomic_DNA"/>
</dbReference>
<dbReference type="Proteomes" id="UP000245080">
    <property type="component" value="Unassembled WGS sequence"/>
</dbReference>
<sequence>MTSAYLVHWGLNTGTTYPFGTQLKMKDNQVLYLNPRQSPGSVIHTWRSKLNFFYDRASAELPLLTPGTTYGYQLDIEAKPVGSVHMQVTFFDQDDILIQQENYVELKGQFDYPASAASYRIELVNLNNQRMIFRGLWLVIHQAPNVADIRHLRLSSGNQVLLAKQPTTTAWTITILAQSMETTTCPLLPNKNNVLLILSNPGLEATDVVEIIQLLRQTGVKAKTPIQIQTFGTSDRVHRGLVEFERHFRFFNQSSPEGSNTN</sequence>
<evidence type="ECO:0000313" key="2">
    <source>
        <dbReference type="Proteomes" id="UP000245080"/>
    </source>
</evidence>
<dbReference type="AlphaFoldDB" id="A0A2V1MY04"/>
<dbReference type="InterPro" id="IPR022259">
    <property type="entry name" value="Acessory_Sec_prot_Asp3"/>
</dbReference>
<dbReference type="GO" id="GO:0015031">
    <property type="term" value="P:protein transport"/>
    <property type="evidence" value="ECO:0007669"/>
    <property type="project" value="InterPro"/>
</dbReference>
<name>A0A2V1MY04_9LACO</name>
<keyword evidence="2" id="KW-1185">Reference proteome</keyword>